<dbReference type="Proteomes" id="UP000215181">
    <property type="component" value="Unassembled WGS sequence"/>
</dbReference>
<protein>
    <submittedName>
        <fullName evidence="1">Uncharacterized protein</fullName>
    </submittedName>
</protein>
<dbReference type="RefSeq" id="WP_094268994.1">
    <property type="nucleotide sequence ID" value="NZ_NOIH01000015.1"/>
</dbReference>
<dbReference type="AlphaFoldDB" id="A0A235EWV2"/>
<reference evidence="1 2" key="1">
    <citation type="submission" date="2017-07" db="EMBL/GenBank/DDBJ databases">
        <title>Thauera sp. KNDSS-Mac4 genome sequence and assembly.</title>
        <authorList>
            <person name="Mayilraj S."/>
        </authorList>
    </citation>
    <scope>NUCLEOTIDE SEQUENCE [LARGE SCALE GENOMIC DNA]</scope>
    <source>
        <strain evidence="1 2">KNDSS-Mac4</strain>
    </source>
</reference>
<gene>
    <name evidence="1" type="ORF">CGK74_13645</name>
</gene>
<evidence type="ECO:0000313" key="1">
    <source>
        <dbReference type="EMBL" id="OYD53253.1"/>
    </source>
</evidence>
<proteinExistence type="predicted"/>
<accession>A0A235EWV2</accession>
<sequence>MSGETTVVFGTTKTLEANGAAIANGAVVQADDASYDQVADGAGFIYADFVLSFAFATAPTENAVLALYARPLDIDVTADAEVPEATRPTMFIGSVPVNNVTTTQYATLIERQVPAKAEYYLHNSGTGQTVSAGWTLKVTPRSYKAAA</sequence>
<keyword evidence="2" id="KW-1185">Reference proteome</keyword>
<dbReference type="EMBL" id="NOIH01000015">
    <property type="protein sequence ID" value="OYD53253.1"/>
    <property type="molecule type" value="Genomic_DNA"/>
</dbReference>
<comment type="caution">
    <text evidence="1">The sequence shown here is derived from an EMBL/GenBank/DDBJ whole genome shotgun (WGS) entry which is preliminary data.</text>
</comment>
<evidence type="ECO:0000313" key="2">
    <source>
        <dbReference type="Proteomes" id="UP000215181"/>
    </source>
</evidence>
<organism evidence="1 2">
    <name type="scientific">Thauera propionica</name>
    <dbReference type="NCBI Taxonomy" id="2019431"/>
    <lineage>
        <taxon>Bacteria</taxon>
        <taxon>Pseudomonadati</taxon>
        <taxon>Pseudomonadota</taxon>
        <taxon>Betaproteobacteria</taxon>
        <taxon>Rhodocyclales</taxon>
        <taxon>Zoogloeaceae</taxon>
        <taxon>Thauera</taxon>
    </lineage>
</organism>
<name>A0A235EWV2_9RHOO</name>